<dbReference type="OrthoDB" id="1680399at2"/>
<keyword evidence="2" id="KW-1185">Reference proteome</keyword>
<sequence length="165" mass="18717">MLPMKFAVLLEKSINKNLEKVRLDVSAELQPIVTLIQQTQSLIFDLLQETSDVNIDYAKLPEVNLTVLIAADDLWQKAVSSYTDAPPINTDDLIQMWTIYASIEKSAQYYQQASLNSPHPATRLFLSSLSEIKNILRRRVSGVLRMIYNDVWSEVGFAPFVLGKE</sequence>
<name>A0A348APQ4_9FIRM</name>
<dbReference type="KEGG" id="mana:MAMMFC1_03761"/>
<gene>
    <name evidence="1" type="ORF">MAMMFC1_03761</name>
</gene>
<proteinExistence type="predicted"/>
<organism evidence="1 2">
    <name type="scientific">Methylomusa anaerophila</name>
    <dbReference type="NCBI Taxonomy" id="1930071"/>
    <lineage>
        <taxon>Bacteria</taxon>
        <taxon>Bacillati</taxon>
        <taxon>Bacillota</taxon>
        <taxon>Negativicutes</taxon>
        <taxon>Selenomonadales</taxon>
        <taxon>Sporomusaceae</taxon>
        <taxon>Methylomusa</taxon>
    </lineage>
</organism>
<protein>
    <submittedName>
        <fullName evidence="1">Uncharacterized protein</fullName>
    </submittedName>
</protein>
<dbReference type="RefSeq" id="WP_126309933.1">
    <property type="nucleotide sequence ID" value="NZ_AP018449.1"/>
</dbReference>
<reference evidence="1 2" key="1">
    <citation type="journal article" date="2018" name="Int. J. Syst. Evol. Microbiol.">
        <title>Methylomusa anaerophila gen. nov., sp. nov., an anaerobic methanol-utilizing bacterium isolated from a microbial fuel cell.</title>
        <authorList>
            <person name="Amano N."/>
            <person name="Yamamuro A."/>
            <person name="Miyahara M."/>
            <person name="Kouzuma A."/>
            <person name="Abe T."/>
            <person name="Watanabe K."/>
        </authorList>
    </citation>
    <scope>NUCLEOTIDE SEQUENCE [LARGE SCALE GENOMIC DNA]</scope>
    <source>
        <strain evidence="1 2">MMFC1</strain>
    </source>
</reference>
<dbReference type="EMBL" id="AP018449">
    <property type="protein sequence ID" value="BBB93052.1"/>
    <property type="molecule type" value="Genomic_DNA"/>
</dbReference>
<dbReference type="Proteomes" id="UP000276437">
    <property type="component" value="Chromosome"/>
</dbReference>
<evidence type="ECO:0000313" key="2">
    <source>
        <dbReference type="Proteomes" id="UP000276437"/>
    </source>
</evidence>
<evidence type="ECO:0000313" key="1">
    <source>
        <dbReference type="EMBL" id="BBB93052.1"/>
    </source>
</evidence>
<dbReference type="AlphaFoldDB" id="A0A348APQ4"/>
<accession>A0A348APQ4</accession>